<accession>A0A0A5GN09</accession>
<reference evidence="1 2" key="1">
    <citation type="submission" date="2013-08" db="EMBL/GenBank/DDBJ databases">
        <authorList>
            <person name="Huang J."/>
            <person name="Wang G."/>
        </authorList>
    </citation>
    <scope>NUCLEOTIDE SEQUENCE [LARGE SCALE GENOMIC DNA]</scope>
    <source>
        <strain evidence="1 2">JSM 076056</strain>
    </source>
</reference>
<sequence length="45" mass="5301">MAKKDGELNSKKLLDVLKYSFEESERNAQITPKELIQKMIYKLTK</sequence>
<evidence type="ECO:0000313" key="1">
    <source>
        <dbReference type="EMBL" id="KGX92520.1"/>
    </source>
</evidence>
<organism evidence="1 2">
    <name type="scientific">Pontibacillus halophilus JSM 076056 = DSM 19796</name>
    <dbReference type="NCBI Taxonomy" id="1385510"/>
    <lineage>
        <taxon>Bacteria</taxon>
        <taxon>Bacillati</taxon>
        <taxon>Bacillota</taxon>
        <taxon>Bacilli</taxon>
        <taxon>Bacillales</taxon>
        <taxon>Bacillaceae</taxon>
        <taxon>Pontibacillus</taxon>
    </lineage>
</organism>
<name>A0A0A5GN09_9BACI</name>
<comment type="caution">
    <text evidence="1">The sequence shown here is derived from an EMBL/GenBank/DDBJ whole genome shotgun (WGS) entry which is preliminary data.</text>
</comment>
<keyword evidence="2" id="KW-1185">Reference proteome</keyword>
<dbReference type="Proteomes" id="UP000030528">
    <property type="component" value="Unassembled WGS sequence"/>
</dbReference>
<dbReference type="RefSeq" id="WP_154655214.1">
    <property type="nucleotide sequence ID" value="NZ_AULI01000008.1"/>
</dbReference>
<gene>
    <name evidence="1" type="ORF">N781_17050</name>
</gene>
<protein>
    <submittedName>
        <fullName evidence="1">Uncharacterized protein</fullName>
    </submittedName>
</protein>
<evidence type="ECO:0000313" key="2">
    <source>
        <dbReference type="Proteomes" id="UP000030528"/>
    </source>
</evidence>
<dbReference type="AlphaFoldDB" id="A0A0A5GN09"/>
<proteinExistence type="predicted"/>
<dbReference type="EMBL" id="AVPE01000006">
    <property type="protein sequence ID" value="KGX92520.1"/>
    <property type="molecule type" value="Genomic_DNA"/>
</dbReference>